<evidence type="ECO:0000313" key="2">
    <source>
        <dbReference type="EMBL" id="KAJ7042750.1"/>
    </source>
</evidence>
<keyword evidence="3" id="KW-1185">Reference proteome</keyword>
<reference evidence="2" key="1">
    <citation type="submission" date="2023-03" db="EMBL/GenBank/DDBJ databases">
        <title>Massive genome expansion in bonnet fungi (Mycena s.s.) driven by repeated elements and novel gene families across ecological guilds.</title>
        <authorList>
            <consortium name="Lawrence Berkeley National Laboratory"/>
            <person name="Harder C.B."/>
            <person name="Miyauchi S."/>
            <person name="Viragh M."/>
            <person name="Kuo A."/>
            <person name="Thoen E."/>
            <person name="Andreopoulos B."/>
            <person name="Lu D."/>
            <person name="Skrede I."/>
            <person name="Drula E."/>
            <person name="Henrissat B."/>
            <person name="Morin E."/>
            <person name="Kohler A."/>
            <person name="Barry K."/>
            <person name="LaButti K."/>
            <person name="Morin E."/>
            <person name="Salamov A."/>
            <person name="Lipzen A."/>
            <person name="Mereny Z."/>
            <person name="Hegedus B."/>
            <person name="Baldrian P."/>
            <person name="Stursova M."/>
            <person name="Weitz H."/>
            <person name="Taylor A."/>
            <person name="Grigoriev I.V."/>
            <person name="Nagy L.G."/>
            <person name="Martin F."/>
            <person name="Kauserud H."/>
        </authorList>
    </citation>
    <scope>NUCLEOTIDE SEQUENCE</scope>
    <source>
        <strain evidence="2">CBHHK200</strain>
    </source>
</reference>
<organism evidence="2 3">
    <name type="scientific">Mycena alexandri</name>
    <dbReference type="NCBI Taxonomy" id="1745969"/>
    <lineage>
        <taxon>Eukaryota</taxon>
        <taxon>Fungi</taxon>
        <taxon>Dikarya</taxon>
        <taxon>Basidiomycota</taxon>
        <taxon>Agaricomycotina</taxon>
        <taxon>Agaricomycetes</taxon>
        <taxon>Agaricomycetidae</taxon>
        <taxon>Agaricales</taxon>
        <taxon>Marasmiineae</taxon>
        <taxon>Mycenaceae</taxon>
        <taxon>Mycena</taxon>
    </lineage>
</organism>
<name>A0AAD6TCB7_9AGAR</name>
<gene>
    <name evidence="2" type="ORF">C8F04DRAFT_1175863</name>
</gene>
<proteinExistence type="predicted"/>
<protein>
    <submittedName>
        <fullName evidence="2">Uncharacterized protein</fullName>
    </submittedName>
</protein>
<comment type="caution">
    <text evidence="2">The sequence shown here is derived from an EMBL/GenBank/DDBJ whole genome shotgun (WGS) entry which is preliminary data.</text>
</comment>
<accession>A0AAD6TCB7</accession>
<evidence type="ECO:0000256" key="1">
    <source>
        <dbReference type="SAM" id="MobiDB-lite"/>
    </source>
</evidence>
<dbReference type="EMBL" id="JARJCM010000011">
    <property type="protein sequence ID" value="KAJ7042750.1"/>
    <property type="molecule type" value="Genomic_DNA"/>
</dbReference>
<dbReference type="Proteomes" id="UP001218188">
    <property type="component" value="Unassembled WGS sequence"/>
</dbReference>
<evidence type="ECO:0000313" key="3">
    <source>
        <dbReference type="Proteomes" id="UP001218188"/>
    </source>
</evidence>
<feature type="region of interest" description="Disordered" evidence="1">
    <location>
        <begin position="58"/>
        <end position="80"/>
    </location>
</feature>
<dbReference type="AlphaFoldDB" id="A0AAD6TCB7"/>
<sequence length="431" mass="47850">MTRRAADLLGFQWPSGAFGKGEILPTNCAGRDTAAPTAHSRLSIYGYRRVYVASAPRSGELRSLKPPKPRSSPQTAGRDTGALTAHSRLSIYGYRRVYVASASRSAYDQRAQIIERIGLRGEIIQASKSARSSSQTMLAVIRQYPPRAPHLCGSPPRSAYLRFRGPIYALAASLPNPSACIRTNFGDYVIKDGLILRPTRASTYLSFCNSSQKFFKTPTNFSFPRTALRLQVDQLTSSPCIFSAPCAETPLFFLWGSIRASDEGGAAFFNSDVQLYPFDAPPKLVAPQRKIGASTNHALEPPDTPRISYRVEGVKGAGGKYEDRSRMTQFNLSKVDRTVLHKRIASADTSRNIQPAREVHAHKGLEDVEGVDDEVPNLRERKLERRQREEEKRERELLYRCQLGGPPRVPIHALTPTEEVFGGQEMSLEPK</sequence>